<dbReference type="CDD" id="cd02440">
    <property type="entry name" value="AdoMet_MTases"/>
    <property type="match status" value="1"/>
</dbReference>
<dbReference type="EMBL" id="MJBS01000165">
    <property type="protein sequence ID" value="OHE91921.1"/>
    <property type="molecule type" value="Genomic_DNA"/>
</dbReference>
<dbReference type="SUPFAM" id="SSF53335">
    <property type="entry name" value="S-adenosyl-L-methionine-dependent methyltransferases"/>
    <property type="match status" value="1"/>
</dbReference>
<accession>A0A1G4AS35</accession>
<dbReference type="GO" id="GO:0008168">
    <property type="term" value="F:methyltransferase activity"/>
    <property type="evidence" value="ECO:0007669"/>
    <property type="project" value="TreeGrafter"/>
</dbReference>
<evidence type="ECO:0000313" key="2">
    <source>
        <dbReference type="EMBL" id="OHE91921.1"/>
    </source>
</evidence>
<name>A0A1G4AS35_9PEZI</name>
<comment type="caution">
    <text evidence="2">The sequence shown here is derived from an EMBL/GenBank/DDBJ whole genome shotgun (WGS) entry which is preliminary data.</text>
</comment>
<dbReference type="Gene3D" id="3.40.50.150">
    <property type="entry name" value="Vaccinia Virus protein VP39"/>
    <property type="match status" value="1"/>
</dbReference>
<dbReference type="PANTHER" id="PTHR43591:SF24">
    <property type="entry name" value="2-METHOXY-6-POLYPRENYL-1,4-BENZOQUINOL METHYLASE, MITOCHONDRIAL"/>
    <property type="match status" value="1"/>
</dbReference>
<reference evidence="2 3" key="1">
    <citation type="submission" date="2016-09" db="EMBL/GenBank/DDBJ databases">
        <authorList>
            <person name="Capua I."/>
            <person name="De Benedictis P."/>
            <person name="Joannis T."/>
            <person name="Lombin L.H."/>
            <person name="Cattoli G."/>
        </authorList>
    </citation>
    <scope>NUCLEOTIDE SEQUENCE [LARGE SCALE GENOMIC DNA]</scope>
    <source>
        <strain evidence="2 3">IMI 309357</strain>
    </source>
</reference>
<dbReference type="AlphaFoldDB" id="A0A1G4AS35"/>
<dbReference type="PANTHER" id="PTHR43591">
    <property type="entry name" value="METHYLTRANSFERASE"/>
    <property type="match status" value="1"/>
</dbReference>
<comment type="similarity">
    <text evidence="1">Belongs to the methyltransferase superfamily. LaeA methyltransferase family.</text>
</comment>
<dbReference type="STRING" id="1209926.A0A1G4AS35"/>
<gene>
    <name evidence="2" type="ORF">CORC01_12771</name>
</gene>
<dbReference type="Pfam" id="PF13489">
    <property type="entry name" value="Methyltransf_23"/>
    <property type="match status" value="1"/>
</dbReference>
<organism evidence="2 3">
    <name type="scientific">Colletotrichum orchidophilum</name>
    <dbReference type="NCBI Taxonomy" id="1209926"/>
    <lineage>
        <taxon>Eukaryota</taxon>
        <taxon>Fungi</taxon>
        <taxon>Dikarya</taxon>
        <taxon>Ascomycota</taxon>
        <taxon>Pezizomycotina</taxon>
        <taxon>Sordariomycetes</taxon>
        <taxon>Hypocreomycetidae</taxon>
        <taxon>Glomerellales</taxon>
        <taxon>Glomerellaceae</taxon>
        <taxon>Colletotrichum</taxon>
    </lineage>
</organism>
<evidence type="ECO:0008006" key="4">
    <source>
        <dbReference type="Google" id="ProtNLM"/>
    </source>
</evidence>
<evidence type="ECO:0000313" key="3">
    <source>
        <dbReference type="Proteomes" id="UP000176998"/>
    </source>
</evidence>
<evidence type="ECO:0000256" key="1">
    <source>
        <dbReference type="ARBA" id="ARBA00038158"/>
    </source>
</evidence>
<dbReference type="InterPro" id="IPR029063">
    <property type="entry name" value="SAM-dependent_MTases_sf"/>
</dbReference>
<keyword evidence="3" id="KW-1185">Reference proteome</keyword>
<dbReference type="Proteomes" id="UP000176998">
    <property type="component" value="Unassembled WGS sequence"/>
</dbReference>
<sequence>MFATNSSAAQDMGNVEPTGQANNAIALIADDVTNDSSSELGESIASSSTSVSSSILDYRLENGRTYHKYKDGSEFKLDLMIVSIRFSSSTEYSLPNDEKEQDRLDLQHNLFLLTFDNALGLAPPNAKDSKAKRVLDIGTGTGIWAIDYGEDHEDSEVLGVDLSPSMPEFVPPNVKFEIDDLEEEWTFSQPFDYIHSRMMNSAINDWKLFLKQAFRHLTPGGYFEIQEPDLFPKSDDKTLKPDSALAKCLDLMYDASVMMGRPYQEIPPLVKVMEEVGFVDVEMHVFKWPSNSWPKDPKYKELGIWNNENFRNGFEGFTMAPLTRAHHWTKEEVQVFLIDVQKDLRDRNVHAYWPIYSVFGRKPGEDEGEST</sequence>
<dbReference type="RefSeq" id="XP_022469093.1">
    <property type="nucleotide sequence ID" value="XM_022624389.1"/>
</dbReference>
<dbReference type="OrthoDB" id="2013972at2759"/>
<proteinExistence type="inferred from homology"/>
<dbReference type="GeneID" id="34565899"/>
<protein>
    <recommendedName>
        <fullName evidence="4">Methyltransferase domain-containing protein</fullName>
    </recommendedName>
</protein>